<reference evidence="2 3" key="3">
    <citation type="submission" date="2008-05" db="EMBL/GenBank/DDBJ databases">
        <authorList>
            <person name="Fulton L."/>
            <person name="Clifton S."/>
            <person name="Fulton B."/>
            <person name="Xu J."/>
            <person name="Minx P."/>
            <person name="Pepin K.H."/>
            <person name="Johnson M."/>
            <person name="Thiruvilangam P."/>
            <person name="Bhonagiri V."/>
            <person name="Nash W.E."/>
            <person name="Mardis E.R."/>
            <person name="Wilson R.K."/>
        </authorList>
    </citation>
    <scope>NUCLEOTIDE SEQUENCE [LARGE SCALE GENOMIC DNA]</scope>
    <source>
        <strain evidence="2 3">ATCC 25827</strain>
    </source>
</reference>
<dbReference type="EMBL" id="ABJD02000085">
    <property type="protein sequence ID" value="EDU61022.1"/>
    <property type="molecule type" value="Genomic_DNA"/>
</dbReference>
<dbReference type="PANTHER" id="PTHR47515:SF1">
    <property type="entry name" value="BLR2054 PROTEIN"/>
    <property type="match status" value="1"/>
</dbReference>
<dbReference type="PANTHER" id="PTHR47515">
    <property type="entry name" value="LOW CALCIUM RESPONSE LOCUS PROTEIN T"/>
    <property type="match status" value="1"/>
</dbReference>
<sequence>MIEEVPNVQWALDFVHDSLYCGKRFRILNIIDEGTRECLAIEVDTSLQAERVIRVLERLKVDRGVPKQIRVDNGSELISTNLLNYCTNNQIELCHIQPSKPQQNGFIERFNGSFRREFLNANLFESLNQVREIVWY</sequence>
<dbReference type="SUPFAM" id="SSF53098">
    <property type="entry name" value="Ribonuclease H-like"/>
    <property type="match status" value="1"/>
</dbReference>
<protein>
    <submittedName>
        <fullName evidence="2">Integrase core domain protein</fullName>
    </submittedName>
</protein>
<accession>A0AA87CSN2</accession>
<dbReference type="InterPro" id="IPR012337">
    <property type="entry name" value="RNaseH-like_sf"/>
</dbReference>
<reference evidence="3" key="2">
    <citation type="submission" date="2008-04" db="EMBL/GenBank/DDBJ databases">
        <title>Draft genome sequence of Providencia stuartii(ATCC 25827).</title>
        <authorList>
            <person name="Sudarsanam P."/>
            <person name="Ley R."/>
            <person name="Guruge J."/>
            <person name="Turnbaugh P.J."/>
            <person name="Mahowald M."/>
            <person name="Liep D."/>
            <person name="Gordon J."/>
        </authorList>
    </citation>
    <scope>NUCLEOTIDE SEQUENCE [LARGE SCALE GENOMIC DNA]</scope>
    <source>
        <strain evidence="3">ATCC 25827</strain>
    </source>
</reference>
<evidence type="ECO:0000259" key="1">
    <source>
        <dbReference type="PROSITE" id="PS50994"/>
    </source>
</evidence>
<dbReference type="InterPro" id="IPR001584">
    <property type="entry name" value="Integrase_cat-core"/>
</dbReference>
<dbReference type="Pfam" id="PF00665">
    <property type="entry name" value="rve"/>
    <property type="match status" value="1"/>
</dbReference>
<name>A0AA87CSN2_PROST</name>
<gene>
    <name evidence="2" type="ORF">PROSTU_01003</name>
</gene>
<organism evidence="2 3">
    <name type="scientific">Providencia stuartii ATCC 25827</name>
    <dbReference type="NCBI Taxonomy" id="471874"/>
    <lineage>
        <taxon>Bacteria</taxon>
        <taxon>Pseudomonadati</taxon>
        <taxon>Pseudomonadota</taxon>
        <taxon>Gammaproteobacteria</taxon>
        <taxon>Enterobacterales</taxon>
        <taxon>Morganellaceae</taxon>
        <taxon>Providencia</taxon>
    </lineage>
</organism>
<dbReference type="AlphaFoldDB" id="A0AA87CSN2"/>
<dbReference type="GO" id="GO:0015074">
    <property type="term" value="P:DNA integration"/>
    <property type="evidence" value="ECO:0007669"/>
    <property type="project" value="InterPro"/>
</dbReference>
<feature type="domain" description="Integrase catalytic" evidence="1">
    <location>
        <begin position="2"/>
        <end position="136"/>
    </location>
</feature>
<comment type="caution">
    <text evidence="2">The sequence shown here is derived from an EMBL/GenBank/DDBJ whole genome shotgun (WGS) entry which is preliminary data.</text>
</comment>
<dbReference type="GO" id="GO:0003676">
    <property type="term" value="F:nucleic acid binding"/>
    <property type="evidence" value="ECO:0007669"/>
    <property type="project" value="InterPro"/>
</dbReference>
<reference evidence="3" key="1">
    <citation type="submission" date="2008-04" db="EMBL/GenBank/DDBJ databases">
        <title>Draft genome sequence of Providencia stuartii (ATCC 25827).</title>
        <authorList>
            <person name="Sudarsanam P."/>
            <person name="Ley R."/>
            <person name="Guruge J."/>
            <person name="Turnbaugh P.J."/>
            <person name="Mahowald M."/>
            <person name="Liep D."/>
            <person name="Gordon J."/>
        </authorList>
    </citation>
    <scope>NUCLEOTIDE SEQUENCE [LARGE SCALE GENOMIC DNA]</scope>
    <source>
        <strain evidence="3">ATCC 25827</strain>
    </source>
</reference>
<proteinExistence type="predicted"/>
<dbReference type="PROSITE" id="PS50994">
    <property type="entry name" value="INTEGRASE"/>
    <property type="match status" value="1"/>
</dbReference>
<evidence type="ECO:0000313" key="2">
    <source>
        <dbReference type="EMBL" id="EDU61022.1"/>
    </source>
</evidence>
<evidence type="ECO:0000313" key="3">
    <source>
        <dbReference type="Proteomes" id="UP000004506"/>
    </source>
</evidence>
<dbReference type="InterPro" id="IPR036397">
    <property type="entry name" value="RNaseH_sf"/>
</dbReference>
<dbReference type="Proteomes" id="UP000004506">
    <property type="component" value="Unassembled WGS sequence"/>
</dbReference>
<dbReference type="Gene3D" id="3.30.420.10">
    <property type="entry name" value="Ribonuclease H-like superfamily/Ribonuclease H"/>
    <property type="match status" value="1"/>
</dbReference>